<comment type="caution">
    <text evidence="1">The sequence shown here is derived from an EMBL/GenBank/DDBJ whole genome shotgun (WGS) entry which is preliminary data.</text>
</comment>
<keyword evidence="2" id="KW-1185">Reference proteome</keyword>
<dbReference type="Proteomes" id="UP000294796">
    <property type="component" value="Unassembled WGS sequence"/>
</dbReference>
<dbReference type="EMBL" id="SMTF01000003">
    <property type="protein sequence ID" value="TDK26198.1"/>
    <property type="molecule type" value="Genomic_DNA"/>
</dbReference>
<evidence type="ECO:0000313" key="1">
    <source>
        <dbReference type="EMBL" id="TDK26198.1"/>
    </source>
</evidence>
<organism evidence="1 2">
    <name type="scientific">Luteimonas aestuarii</name>
    <dbReference type="NCBI Taxonomy" id="453837"/>
    <lineage>
        <taxon>Bacteria</taxon>
        <taxon>Pseudomonadati</taxon>
        <taxon>Pseudomonadota</taxon>
        <taxon>Gammaproteobacteria</taxon>
        <taxon>Lysobacterales</taxon>
        <taxon>Lysobacteraceae</taxon>
        <taxon>Luteimonas</taxon>
    </lineage>
</organism>
<dbReference type="PROSITE" id="PS51257">
    <property type="entry name" value="PROKAR_LIPOPROTEIN"/>
    <property type="match status" value="1"/>
</dbReference>
<name>A0A4R5TYA9_9GAMM</name>
<gene>
    <name evidence="1" type="ORF">E2F46_06260</name>
</gene>
<reference evidence="1 2" key="1">
    <citation type="submission" date="2019-03" db="EMBL/GenBank/DDBJ databases">
        <title>Luteimonas zhaokaii sp.nov., isolated from the rectal contents of Plateau pika in Yushu, Qinghai Province, China.</title>
        <authorList>
            <person name="Zhang G."/>
        </authorList>
    </citation>
    <scope>NUCLEOTIDE SEQUENCE [LARGE SCALE GENOMIC DNA]</scope>
    <source>
        <strain evidence="1 2">B9</strain>
    </source>
</reference>
<dbReference type="AlphaFoldDB" id="A0A4R5TYA9"/>
<accession>A0A4R5TYA9</accession>
<protein>
    <submittedName>
        <fullName evidence="1">Uncharacterized protein</fullName>
    </submittedName>
</protein>
<dbReference type="RefSeq" id="WP_133321230.1">
    <property type="nucleotide sequence ID" value="NZ_SMTF01000003.1"/>
</dbReference>
<proteinExistence type="predicted"/>
<evidence type="ECO:0000313" key="2">
    <source>
        <dbReference type="Proteomes" id="UP000294796"/>
    </source>
</evidence>
<sequence length="181" mass="18662">MSIRRIVGDRKAAVLSLLLAPAIALACTIYEGVSFDVHVGAVSSGIELGDRLEAALGSQFGVDTSVEGVVRYQARLPFLNIIGGLMSIPFTKSCGQTFKQRAIEIYSNSVGNADTGGGPGGGNGGGGNGSGQYQVVGYTPIYITGTVCANGSCSSQQILIGYTAQWAWVPARPGPPTYAQN</sequence>